<dbReference type="CDD" id="cd06222">
    <property type="entry name" value="RNase_H_like"/>
    <property type="match status" value="1"/>
</dbReference>
<dbReference type="Gene3D" id="3.30.420.10">
    <property type="entry name" value="Ribonuclease H-like superfamily/Ribonuclease H"/>
    <property type="match status" value="1"/>
</dbReference>
<comment type="caution">
    <text evidence="2">The sequence shown here is derived from an EMBL/GenBank/DDBJ whole genome shotgun (WGS) entry which is preliminary data.</text>
</comment>
<dbReference type="InterPro" id="IPR012337">
    <property type="entry name" value="RNaseH-like_sf"/>
</dbReference>
<dbReference type="AlphaFoldDB" id="A0AAD9U037"/>
<sequence>MIKFRIVWWYKHYKKGSTEPVSSLLNVKDLCVDLRNKKIRQIRDWIPQAEDYLKFNVDGSSKGNPGSVGIGGVLGDSKGAVICMFSQFVGIFDSNTAKIMAIKRVMKLCFSISSLENQYIVIVNDSKSTVAWINKGDFGNVKYVKIIHDIKSLMQSMKVEVVHDSRAYDAFADNLEKHGSIMAGDFYIGMTGNIA</sequence>
<dbReference type="Proteomes" id="UP001280121">
    <property type="component" value="Unassembled WGS sequence"/>
</dbReference>
<dbReference type="Pfam" id="PF13456">
    <property type="entry name" value="RVT_3"/>
    <property type="match status" value="1"/>
</dbReference>
<dbReference type="InterPro" id="IPR044730">
    <property type="entry name" value="RNase_H-like_dom_plant"/>
</dbReference>
<evidence type="ECO:0000313" key="3">
    <source>
        <dbReference type="Proteomes" id="UP001280121"/>
    </source>
</evidence>
<keyword evidence="3" id="KW-1185">Reference proteome</keyword>
<dbReference type="GO" id="GO:0004523">
    <property type="term" value="F:RNA-DNA hybrid ribonuclease activity"/>
    <property type="evidence" value="ECO:0007669"/>
    <property type="project" value="InterPro"/>
</dbReference>
<protein>
    <recommendedName>
        <fullName evidence="1">RNase H type-1 domain-containing protein</fullName>
    </recommendedName>
</protein>
<dbReference type="InterPro" id="IPR002156">
    <property type="entry name" value="RNaseH_domain"/>
</dbReference>
<gene>
    <name evidence="2" type="ORF">Ddye_020635</name>
</gene>
<organism evidence="2 3">
    <name type="scientific">Dipteronia dyeriana</name>
    <dbReference type="NCBI Taxonomy" id="168575"/>
    <lineage>
        <taxon>Eukaryota</taxon>
        <taxon>Viridiplantae</taxon>
        <taxon>Streptophyta</taxon>
        <taxon>Embryophyta</taxon>
        <taxon>Tracheophyta</taxon>
        <taxon>Spermatophyta</taxon>
        <taxon>Magnoliopsida</taxon>
        <taxon>eudicotyledons</taxon>
        <taxon>Gunneridae</taxon>
        <taxon>Pentapetalae</taxon>
        <taxon>rosids</taxon>
        <taxon>malvids</taxon>
        <taxon>Sapindales</taxon>
        <taxon>Sapindaceae</taxon>
        <taxon>Hippocastanoideae</taxon>
        <taxon>Acereae</taxon>
        <taxon>Dipteronia</taxon>
    </lineage>
</organism>
<evidence type="ECO:0000313" key="2">
    <source>
        <dbReference type="EMBL" id="KAK2645440.1"/>
    </source>
</evidence>
<proteinExistence type="predicted"/>
<accession>A0AAD9U037</accession>
<dbReference type="InterPro" id="IPR036397">
    <property type="entry name" value="RNaseH_sf"/>
</dbReference>
<reference evidence="2" key="1">
    <citation type="journal article" date="2023" name="Plant J.">
        <title>Genome sequences and population genomics provide insights into the demographic history, inbreeding, and mutation load of two 'living fossil' tree species of Dipteronia.</title>
        <authorList>
            <person name="Feng Y."/>
            <person name="Comes H.P."/>
            <person name="Chen J."/>
            <person name="Zhu S."/>
            <person name="Lu R."/>
            <person name="Zhang X."/>
            <person name="Li P."/>
            <person name="Qiu J."/>
            <person name="Olsen K.M."/>
            <person name="Qiu Y."/>
        </authorList>
    </citation>
    <scope>NUCLEOTIDE SEQUENCE</scope>
    <source>
        <strain evidence="2">KIB01</strain>
    </source>
</reference>
<dbReference type="PANTHER" id="PTHR47723">
    <property type="entry name" value="OS05G0353850 PROTEIN"/>
    <property type="match status" value="1"/>
</dbReference>
<feature type="domain" description="RNase H type-1" evidence="1">
    <location>
        <begin position="56"/>
        <end position="177"/>
    </location>
</feature>
<dbReference type="InterPro" id="IPR053151">
    <property type="entry name" value="RNase_H-like"/>
</dbReference>
<name>A0AAD9U037_9ROSI</name>
<dbReference type="SUPFAM" id="SSF53098">
    <property type="entry name" value="Ribonuclease H-like"/>
    <property type="match status" value="1"/>
</dbReference>
<dbReference type="EMBL" id="JANJYI010000006">
    <property type="protein sequence ID" value="KAK2645440.1"/>
    <property type="molecule type" value="Genomic_DNA"/>
</dbReference>
<dbReference type="PANTHER" id="PTHR47723:SF22">
    <property type="entry name" value="RNASE H TYPE-1 DOMAIN-CONTAINING PROTEIN"/>
    <property type="match status" value="1"/>
</dbReference>
<dbReference type="GO" id="GO:0003676">
    <property type="term" value="F:nucleic acid binding"/>
    <property type="evidence" value="ECO:0007669"/>
    <property type="project" value="InterPro"/>
</dbReference>
<evidence type="ECO:0000259" key="1">
    <source>
        <dbReference type="Pfam" id="PF13456"/>
    </source>
</evidence>